<dbReference type="PRINTS" id="PR00080">
    <property type="entry name" value="SDRFAMILY"/>
</dbReference>
<evidence type="ECO:0000256" key="1">
    <source>
        <dbReference type="ARBA" id="ARBA00006484"/>
    </source>
</evidence>
<dbReference type="PANTHER" id="PTHR44196">
    <property type="entry name" value="DEHYDROGENASE/REDUCTASE SDR FAMILY MEMBER 7B"/>
    <property type="match status" value="1"/>
</dbReference>
<dbReference type="GO" id="GO:0016491">
    <property type="term" value="F:oxidoreductase activity"/>
    <property type="evidence" value="ECO:0007669"/>
    <property type="project" value="UniProtKB-KW"/>
</dbReference>
<dbReference type="EMBL" id="PXYI01000003">
    <property type="protein sequence ID" value="PSJ40501.1"/>
    <property type="molecule type" value="Genomic_DNA"/>
</dbReference>
<gene>
    <name evidence="4" type="ORF">C7I55_09200</name>
</gene>
<keyword evidence="5" id="KW-1185">Reference proteome</keyword>
<dbReference type="SUPFAM" id="SSF51735">
    <property type="entry name" value="NAD(P)-binding Rossmann-fold domains"/>
    <property type="match status" value="1"/>
</dbReference>
<dbReference type="InterPro" id="IPR002347">
    <property type="entry name" value="SDR_fam"/>
</dbReference>
<protein>
    <submittedName>
        <fullName evidence="4">Short-chain dehydrogenase</fullName>
    </submittedName>
</protein>
<comment type="similarity">
    <text evidence="1 3">Belongs to the short-chain dehydrogenases/reductases (SDR) family.</text>
</comment>
<organism evidence="4 5">
    <name type="scientific">Allosphingosinicella deserti</name>
    <dbReference type="NCBI Taxonomy" id="2116704"/>
    <lineage>
        <taxon>Bacteria</taxon>
        <taxon>Pseudomonadati</taxon>
        <taxon>Pseudomonadota</taxon>
        <taxon>Alphaproteobacteria</taxon>
        <taxon>Sphingomonadales</taxon>
        <taxon>Sphingomonadaceae</taxon>
        <taxon>Allosphingosinicella</taxon>
    </lineage>
</organism>
<evidence type="ECO:0000313" key="5">
    <source>
        <dbReference type="Proteomes" id="UP000241167"/>
    </source>
</evidence>
<keyword evidence="2" id="KW-0560">Oxidoreductase</keyword>
<dbReference type="Proteomes" id="UP000241167">
    <property type="component" value="Unassembled WGS sequence"/>
</dbReference>
<dbReference type="PANTHER" id="PTHR44196:SF1">
    <property type="entry name" value="DEHYDROGENASE_REDUCTASE SDR FAMILY MEMBER 7B"/>
    <property type="match status" value="1"/>
</dbReference>
<proteinExistence type="inferred from homology"/>
<dbReference type="Gene3D" id="3.40.50.720">
    <property type="entry name" value="NAD(P)-binding Rossmann-like Domain"/>
    <property type="match status" value="1"/>
</dbReference>
<dbReference type="CDD" id="cd05233">
    <property type="entry name" value="SDR_c"/>
    <property type="match status" value="1"/>
</dbReference>
<reference evidence="4 5" key="1">
    <citation type="submission" date="2018-03" db="EMBL/GenBank/DDBJ databases">
        <title>The draft genome of Sphingosinicella sp. GL-C-18.</title>
        <authorList>
            <person name="Liu L."/>
            <person name="Li L."/>
            <person name="Liang L."/>
            <person name="Zhang X."/>
            <person name="Wang T."/>
        </authorList>
    </citation>
    <scope>NUCLEOTIDE SEQUENCE [LARGE SCALE GENOMIC DNA]</scope>
    <source>
        <strain evidence="4 5">GL-C-18</strain>
    </source>
</reference>
<evidence type="ECO:0000256" key="2">
    <source>
        <dbReference type="ARBA" id="ARBA00023002"/>
    </source>
</evidence>
<accession>A0A2P7QRA7</accession>
<dbReference type="GO" id="GO:0016020">
    <property type="term" value="C:membrane"/>
    <property type="evidence" value="ECO:0007669"/>
    <property type="project" value="TreeGrafter"/>
</dbReference>
<name>A0A2P7QRA7_9SPHN</name>
<dbReference type="PRINTS" id="PR00081">
    <property type="entry name" value="GDHRDH"/>
</dbReference>
<dbReference type="RefSeq" id="WP_106512653.1">
    <property type="nucleotide sequence ID" value="NZ_PXYI01000003.1"/>
</dbReference>
<evidence type="ECO:0000256" key="3">
    <source>
        <dbReference type="RuleBase" id="RU000363"/>
    </source>
</evidence>
<dbReference type="Pfam" id="PF00106">
    <property type="entry name" value="adh_short"/>
    <property type="match status" value="1"/>
</dbReference>
<sequence length="235" mass="24414">MISVPIRAIVTGASRGIGRAIALELASSGAHLALVARRKEPLDMVAEEVSALGGFARTFPCDLTRTGTLADLVERIAAALGGIDTLINNAGAFDLTPVGEADLDRWDHVLDLNLRAVIHLSRHALPHLQRNSCSTIVNVASVAGKDYLAKGGIYGASKFGLFGFAGALFEDVRNQGVKVCTIAPGQVAAARIDGAPPHPSAAVPAGDIARVVAFVIGFPATSCPTEIVLRAQHRA</sequence>
<comment type="caution">
    <text evidence="4">The sequence shown here is derived from an EMBL/GenBank/DDBJ whole genome shotgun (WGS) entry which is preliminary data.</text>
</comment>
<evidence type="ECO:0000313" key="4">
    <source>
        <dbReference type="EMBL" id="PSJ40501.1"/>
    </source>
</evidence>
<dbReference type="InterPro" id="IPR036291">
    <property type="entry name" value="NAD(P)-bd_dom_sf"/>
</dbReference>
<dbReference type="AlphaFoldDB" id="A0A2P7QRA7"/>